<dbReference type="KEGG" id="elj:ELUMI_v1c01300"/>
<feature type="transmembrane region" description="Helical" evidence="1">
    <location>
        <begin position="39"/>
        <end position="61"/>
    </location>
</feature>
<sequence length="62" mass="7111">MENINNKIIGCTNPSSCDGYTISKCVHCTKVLKEWRKKVFKWVIPILTIFLIFGITLIIVLL</sequence>
<evidence type="ECO:0000256" key="1">
    <source>
        <dbReference type="SAM" id="Phobius"/>
    </source>
</evidence>
<keyword evidence="3" id="KW-1185">Reference proteome</keyword>
<evidence type="ECO:0000313" key="3">
    <source>
        <dbReference type="Proteomes" id="UP000232063"/>
    </source>
</evidence>
<gene>
    <name evidence="2" type="ORF">ELUMI_v1c01300</name>
</gene>
<protein>
    <submittedName>
        <fullName evidence="2">Uncharacterized protein</fullName>
    </submittedName>
</protein>
<dbReference type="Proteomes" id="UP000232063">
    <property type="component" value="Chromosome"/>
</dbReference>
<keyword evidence="1" id="KW-0472">Membrane</keyword>
<name>A0A2K8NUL8_9MOLU</name>
<reference evidence="2 3" key="1">
    <citation type="submission" date="2017-11" db="EMBL/GenBank/DDBJ databases">
        <title>Genome sequence of Entomoplasma luminosum PIMN-1 (ATCC 49195).</title>
        <authorList>
            <person name="Lo W.-S."/>
            <person name="Gasparich G.E."/>
            <person name="Kuo C.-H."/>
        </authorList>
    </citation>
    <scope>NUCLEOTIDE SEQUENCE [LARGE SCALE GENOMIC DNA]</scope>
    <source>
        <strain evidence="2 3">PIMN-1</strain>
    </source>
</reference>
<evidence type="ECO:0000313" key="2">
    <source>
        <dbReference type="EMBL" id="ATZ16858.1"/>
    </source>
</evidence>
<dbReference type="EMBL" id="CP024963">
    <property type="protein sequence ID" value="ATZ16858.1"/>
    <property type="molecule type" value="Genomic_DNA"/>
</dbReference>
<organism evidence="2 3">
    <name type="scientific">Williamsoniiplasma luminosum</name>
    <dbReference type="NCBI Taxonomy" id="214888"/>
    <lineage>
        <taxon>Bacteria</taxon>
        <taxon>Bacillati</taxon>
        <taxon>Mycoplasmatota</taxon>
        <taxon>Mollicutes</taxon>
        <taxon>Entomoplasmatales</taxon>
        <taxon>Williamsoniiplasma</taxon>
    </lineage>
</organism>
<keyword evidence="1" id="KW-1133">Transmembrane helix</keyword>
<dbReference type="AlphaFoldDB" id="A0A2K8NUL8"/>
<accession>A0A2K8NUL8</accession>
<keyword evidence="1" id="KW-0812">Transmembrane</keyword>
<proteinExistence type="predicted"/>